<dbReference type="PANTHER" id="PTHR23511">
    <property type="entry name" value="SYNAPTIC VESICLE GLYCOPROTEIN 2"/>
    <property type="match status" value="1"/>
</dbReference>
<keyword evidence="9" id="KW-1185">Reference proteome</keyword>
<dbReference type="Proteomes" id="UP000834106">
    <property type="component" value="Chromosome 9"/>
</dbReference>
<dbReference type="Pfam" id="PF00083">
    <property type="entry name" value="Sugar_tr"/>
    <property type="match status" value="1"/>
</dbReference>
<feature type="transmembrane region" description="Helical" evidence="7">
    <location>
        <begin position="127"/>
        <end position="154"/>
    </location>
</feature>
<dbReference type="AlphaFoldDB" id="A0AAD1ZEP7"/>
<name>A0AAD1ZEP7_9LAMI</name>
<dbReference type="SUPFAM" id="SSF103473">
    <property type="entry name" value="MFS general substrate transporter"/>
    <property type="match status" value="1"/>
</dbReference>
<evidence type="ECO:0000256" key="5">
    <source>
        <dbReference type="ARBA" id="ARBA00023136"/>
    </source>
</evidence>
<keyword evidence="2" id="KW-0813">Transport</keyword>
<protein>
    <recommendedName>
        <fullName evidence="10">Major facilitator superfamily (MFS) profile domain-containing protein</fullName>
    </recommendedName>
</protein>
<evidence type="ECO:0000256" key="6">
    <source>
        <dbReference type="ARBA" id="ARBA00044504"/>
    </source>
</evidence>
<dbReference type="InterPro" id="IPR036259">
    <property type="entry name" value="MFS_trans_sf"/>
</dbReference>
<evidence type="ECO:0000256" key="3">
    <source>
        <dbReference type="ARBA" id="ARBA00022692"/>
    </source>
</evidence>
<keyword evidence="3 7" id="KW-0812">Transmembrane</keyword>
<comment type="similarity">
    <text evidence="6">Belongs to the major facilitator superfamily. Phosphate:H(+) symporter (TC 2.A.1.9) family.</text>
</comment>
<comment type="subcellular location">
    <subcellularLocation>
        <location evidence="1">Membrane</location>
        <topology evidence="1">Multi-pass membrane protein</topology>
    </subcellularLocation>
</comment>
<evidence type="ECO:0000256" key="4">
    <source>
        <dbReference type="ARBA" id="ARBA00022989"/>
    </source>
</evidence>
<keyword evidence="4 7" id="KW-1133">Transmembrane helix</keyword>
<evidence type="ECO:0000256" key="1">
    <source>
        <dbReference type="ARBA" id="ARBA00004141"/>
    </source>
</evidence>
<sequence>MATSSIAVLNALDNARIQWYHVNAIVIAGMGIFTGAYDVFCISTIVKLLNRLYYHDPSMNKSGRLPHNVNNFLIGVALVGTQTGYPKAVMGTLCFFRFWLGFGIGGDYTLSATIMSEYANKKTRGAFIAAVFAMQGVGTVFAGLMSMILSIIFLNKYKGTQFLDNGILYAEPEADYVWRIVLMLELFLQFSHSTGG</sequence>
<feature type="transmembrane region" description="Helical" evidence="7">
    <location>
        <begin position="97"/>
        <end position="115"/>
    </location>
</feature>
<organism evidence="8 9">
    <name type="scientific">Fraxinus pennsylvanica</name>
    <dbReference type="NCBI Taxonomy" id="56036"/>
    <lineage>
        <taxon>Eukaryota</taxon>
        <taxon>Viridiplantae</taxon>
        <taxon>Streptophyta</taxon>
        <taxon>Embryophyta</taxon>
        <taxon>Tracheophyta</taxon>
        <taxon>Spermatophyta</taxon>
        <taxon>Magnoliopsida</taxon>
        <taxon>eudicotyledons</taxon>
        <taxon>Gunneridae</taxon>
        <taxon>Pentapetalae</taxon>
        <taxon>asterids</taxon>
        <taxon>lamiids</taxon>
        <taxon>Lamiales</taxon>
        <taxon>Oleaceae</taxon>
        <taxon>Oleeae</taxon>
        <taxon>Fraxinus</taxon>
    </lineage>
</organism>
<evidence type="ECO:0000256" key="2">
    <source>
        <dbReference type="ARBA" id="ARBA00022448"/>
    </source>
</evidence>
<dbReference type="GO" id="GO:0022857">
    <property type="term" value="F:transmembrane transporter activity"/>
    <property type="evidence" value="ECO:0007669"/>
    <property type="project" value="InterPro"/>
</dbReference>
<feature type="transmembrane region" description="Helical" evidence="7">
    <location>
        <begin position="20"/>
        <end position="49"/>
    </location>
</feature>
<evidence type="ECO:0000313" key="8">
    <source>
        <dbReference type="EMBL" id="CAI9767583.1"/>
    </source>
</evidence>
<dbReference type="EMBL" id="OU503044">
    <property type="protein sequence ID" value="CAI9767583.1"/>
    <property type="molecule type" value="Genomic_DNA"/>
</dbReference>
<dbReference type="Gene3D" id="1.20.1250.20">
    <property type="entry name" value="MFS general substrate transporter like domains"/>
    <property type="match status" value="1"/>
</dbReference>
<dbReference type="InterPro" id="IPR005828">
    <property type="entry name" value="MFS_sugar_transport-like"/>
</dbReference>
<reference evidence="8" key="1">
    <citation type="submission" date="2023-05" db="EMBL/GenBank/DDBJ databases">
        <authorList>
            <person name="Huff M."/>
        </authorList>
    </citation>
    <scope>NUCLEOTIDE SEQUENCE</scope>
</reference>
<evidence type="ECO:0008006" key="10">
    <source>
        <dbReference type="Google" id="ProtNLM"/>
    </source>
</evidence>
<evidence type="ECO:0000313" key="9">
    <source>
        <dbReference type="Proteomes" id="UP000834106"/>
    </source>
</evidence>
<gene>
    <name evidence="8" type="ORF">FPE_LOCUS15013</name>
</gene>
<evidence type="ECO:0000256" key="7">
    <source>
        <dbReference type="SAM" id="Phobius"/>
    </source>
</evidence>
<dbReference type="GO" id="GO:0016020">
    <property type="term" value="C:membrane"/>
    <property type="evidence" value="ECO:0007669"/>
    <property type="project" value="UniProtKB-SubCell"/>
</dbReference>
<proteinExistence type="inferred from homology"/>
<accession>A0AAD1ZEP7</accession>
<keyword evidence="5 7" id="KW-0472">Membrane</keyword>
<dbReference type="PANTHER" id="PTHR23511:SF34">
    <property type="entry name" value="SYNAPTIC VESICLE GLYCOPROTEIN 2"/>
    <property type="match status" value="1"/>
</dbReference>